<dbReference type="EMBL" id="JAGSOT010000077">
    <property type="protein sequence ID" value="MBR7797941.1"/>
    <property type="molecule type" value="Genomic_DNA"/>
</dbReference>
<evidence type="ECO:0000259" key="1">
    <source>
        <dbReference type="PROSITE" id="PS51500"/>
    </source>
</evidence>
<name>A0A941ICW7_9BACI</name>
<protein>
    <recommendedName>
        <fullName evidence="1">Sin domain-containing protein</fullName>
    </recommendedName>
</protein>
<dbReference type="GO" id="GO:0006355">
    <property type="term" value="P:regulation of DNA-templated transcription"/>
    <property type="evidence" value="ECO:0007669"/>
    <property type="project" value="InterPro"/>
</dbReference>
<gene>
    <name evidence="2" type="ORF">KCX74_18100</name>
</gene>
<proteinExistence type="predicted"/>
<dbReference type="GO" id="GO:0046983">
    <property type="term" value="F:protein dimerization activity"/>
    <property type="evidence" value="ECO:0007669"/>
    <property type="project" value="InterPro"/>
</dbReference>
<dbReference type="InterPro" id="IPR036281">
    <property type="entry name" value="SinR/SinI_dimer_dom_sf"/>
</dbReference>
<keyword evidence="3" id="KW-1185">Reference proteome</keyword>
<dbReference type="PROSITE" id="PS51500">
    <property type="entry name" value="SIN"/>
    <property type="match status" value="1"/>
</dbReference>
<accession>A0A941ICW7</accession>
<evidence type="ECO:0000313" key="2">
    <source>
        <dbReference type="EMBL" id="MBR7797941.1"/>
    </source>
</evidence>
<dbReference type="RefSeq" id="WP_161629299.1">
    <property type="nucleotide sequence ID" value="NZ_BAAACY010000015.1"/>
</dbReference>
<comment type="caution">
    <text evidence="2">The sequence shown here is derived from an EMBL/GenBank/DDBJ whole genome shotgun (WGS) entry which is preliminary data.</text>
</comment>
<sequence>MKKQEITQNQCQYDEEWIQLISLAKFYGFTTNEVRFFIKCIKEKDY</sequence>
<organism evidence="2 3">
    <name type="scientific">Virgibacillus salarius</name>
    <dbReference type="NCBI Taxonomy" id="447199"/>
    <lineage>
        <taxon>Bacteria</taxon>
        <taxon>Bacillati</taxon>
        <taxon>Bacillota</taxon>
        <taxon>Bacilli</taxon>
        <taxon>Bacillales</taxon>
        <taxon>Bacillaceae</taxon>
        <taxon>Virgibacillus</taxon>
    </lineage>
</organism>
<evidence type="ECO:0000313" key="3">
    <source>
        <dbReference type="Proteomes" id="UP000675284"/>
    </source>
</evidence>
<dbReference type="InterPro" id="IPR010981">
    <property type="entry name" value="SinR/SinI_dimer_dom"/>
</dbReference>
<dbReference type="AlphaFoldDB" id="A0A941ICW7"/>
<dbReference type="SUPFAM" id="SSF47406">
    <property type="entry name" value="SinR repressor dimerisation domain-like"/>
    <property type="match status" value="1"/>
</dbReference>
<dbReference type="Proteomes" id="UP000675284">
    <property type="component" value="Unassembled WGS sequence"/>
</dbReference>
<reference evidence="2" key="1">
    <citation type="submission" date="2021-04" db="EMBL/GenBank/DDBJ databases">
        <title>Isolation and polyphasic classification of algal microorganism.</title>
        <authorList>
            <person name="Wang S."/>
        </authorList>
    </citation>
    <scope>NUCLEOTIDE SEQUENCE</scope>
    <source>
        <strain evidence="2">720a</strain>
    </source>
</reference>
<feature type="domain" description="Sin" evidence="1">
    <location>
        <begin position="4"/>
        <end position="42"/>
    </location>
</feature>